<dbReference type="Proteomes" id="UP000823399">
    <property type="component" value="Unassembled WGS sequence"/>
</dbReference>
<name>A0A9P7JLN5_9AGAM</name>
<gene>
    <name evidence="2" type="ORF">F5147DRAFT_781634</name>
</gene>
<evidence type="ECO:0000313" key="2">
    <source>
        <dbReference type="EMBL" id="KAG2086460.1"/>
    </source>
</evidence>
<dbReference type="EMBL" id="JABBWM010000145">
    <property type="protein sequence ID" value="KAG2086460.1"/>
    <property type="molecule type" value="Genomic_DNA"/>
</dbReference>
<dbReference type="OrthoDB" id="5337378at2759"/>
<organism evidence="2 3">
    <name type="scientific">Suillus discolor</name>
    <dbReference type="NCBI Taxonomy" id="1912936"/>
    <lineage>
        <taxon>Eukaryota</taxon>
        <taxon>Fungi</taxon>
        <taxon>Dikarya</taxon>
        <taxon>Basidiomycota</taxon>
        <taxon>Agaricomycotina</taxon>
        <taxon>Agaricomycetes</taxon>
        <taxon>Agaricomycetidae</taxon>
        <taxon>Boletales</taxon>
        <taxon>Suillineae</taxon>
        <taxon>Suillaceae</taxon>
        <taxon>Suillus</taxon>
    </lineage>
</organism>
<evidence type="ECO:0000313" key="3">
    <source>
        <dbReference type="Proteomes" id="UP000823399"/>
    </source>
</evidence>
<dbReference type="RefSeq" id="XP_041284921.1">
    <property type="nucleotide sequence ID" value="XM_041442680.1"/>
</dbReference>
<reference evidence="2" key="1">
    <citation type="journal article" date="2020" name="New Phytol.">
        <title>Comparative genomics reveals dynamic genome evolution in host specialist ectomycorrhizal fungi.</title>
        <authorList>
            <person name="Lofgren L.A."/>
            <person name="Nguyen N.H."/>
            <person name="Vilgalys R."/>
            <person name="Ruytinx J."/>
            <person name="Liao H.L."/>
            <person name="Branco S."/>
            <person name="Kuo A."/>
            <person name="LaButti K."/>
            <person name="Lipzen A."/>
            <person name="Andreopoulos W."/>
            <person name="Pangilinan J."/>
            <person name="Riley R."/>
            <person name="Hundley H."/>
            <person name="Na H."/>
            <person name="Barry K."/>
            <person name="Grigoriev I.V."/>
            <person name="Stajich J.E."/>
            <person name="Kennedy P.G."/>
        </authorList>
    </citation>
    <scope>NUCLEOTIDE SEQUENCE</scope>
    <source>
        <strain evidence="2">FC423</strain>
    </source>
</reference>
<proteinExistence type="predicted"/>
<keyword evidence="3" id="KW-1185">Reference proteome</keyword>
<evidence type="ECO:0000256" key="1">
    <source>
        <dbReference type="SAM" id="MobiDB-lite"/>
    </source>
</evidence>
<sequence>MTIKRHFFCLPHPLYLPFLSSRVHPATTHTSQGFPSCCTSCQALNSQPAHRVGVGTKRKSPQSGGGDFSTPLRPVSSAMCTPLNISASKPNPSSGIAFHHLPPLPAPRFTPQPKSKADTDTFLKKQAETMKRLRIRDLDDSDEDWGIDRDSDGEPPEKKSLLINAGLVPQKGSLKDEVTEAISPGGHIIKRRAHSRPVSIELLKSVNHSPSPKAECSNMKPPTVPITFPSVSRNRNRPTSFVGSPFPVP</sequence>
<feature type="region of interest" description="Disordered" evidence="1">
    <location>
        <begin position="52"/>
        <end position="72"/>
    </location>
</feature>
<dbReference type="AlphaFoldDB" id="A0A9P7JLN5"/>
<dbReference type="GeneID" id="64704939"/>
<feature type="region of interest" description="Disordered" evidence="1">
    <location>
        <begin position="208"/>
        <end position="249"/>
    </location>
</feature>
<protein>
    <submittedName>
        <fullName evidence="2">Uncharacterized protein</fullName>
    </submittedName>
</protein>
<accession>A0A9P7JLN5</accession>
<comment type="caution">
    <text evidence="2">The sequence shown here is derived from an EMBL/GenBank/DDBJ whole genome shotgun (WGS) entry which is preliminary data.</text>
</comment>
<feature type="compositionally biased region" description="Polar residues" evidence="1">
    <location>
        <begin position="229"/>
        <end position="242"/>
    </location>
</feature>